<name>A0A2R6QF49_9APHY</name>
<reference evidence="1 2" key="1">
    <citation type="submission" date="2018-02" db="EMBL/GenBank/DDBJ databases">
        <title>Genome sequence of the basidiomycete white-rot fungus Phlebia centrifuga.</title>
        <authorList>
            <person name="Granchi Z."/>
            <person name="Peng M."/>
            <person name="de Vries R.P."/>
            <person name="Hilden K."/>
            <person name="Makela M.R."/>
            <person name="Grigoriev I."/>
            <person name="Riley R."/>
        </authorList>
    </citation>
    <scope>NUCLEOTIDE SEQUENCE [LARGE SCALE GENOMIC DNA]</scope>
    <source>
        <strain evidence="1 2">FBCC195</strain>
    </source>
</reference>
<proteinExistence type="predicted"/>
<dbReference type="Proteomes" id="UP000186601">
    <property type="component" value="Unassembled WGS sequence"/>
</dbReference>
<sequence length="58" mass="6614">MYTNGWETPGKTSISGLGREKLHTFEGFVKEDMYSPENDDAFPFARKDKYGGFIAYRG</sequence>
<evidence type="ECO:0000313" key="1">
    <source>
        <dbReference type="EMBL" id="PSS06880.1"/>
    </source>
</evidence>
<gene>
    <name evidence="1" type="ORF">PHLCEN_2v3508</name>
</gene>
<keyword evidence="2" id="KW-1185">Reference proteome</keyword>
<comment type="caution">
    <text evidence="1">The sequence shown here is derived from an EMBL/GenBank/DDBJ whole genome shotgun (WGS) entry which is preliminary data.</text>
</comment>
<organism evidence="1 2">
    <name type="scientific">Hermanssonia centrifuga</name>
    <dbReference type="NCBI Taxonomy" id="98765"/>
    <lineage>
        <taxon>Eukaryota</taxon>
        <taxon>Fungi</taxon>
        <taxon>Dikarya</taxon>
        <taxon>Basidiomycota</taxon>
        <taxon>Agaricomycotina</taxon>
        <taxon>Agaricomycetes</taxon>
        <taxon>Polyporales</taxon>
        <taxon>Meruliaceae</taxon>
        <taxon>Hermanssonia</taxon>
    </lineage>
</organism>
<dbReference type="AlphaFoldDB" id="A0A2R6QF49"/>
<dbReference type="EMBL" id="MLYV02000348">
    <property type="protein sequence ID" value="PSS06880.1"/>
    <property type="molecule type" value="Genomic_DNA"/>
</dbReference>
<protein>
    <submittedName>
        <fullName evidence="1">Uncharacterized protein</fullName>
    </submittedName>
</protein>
<evidence type="ECO:0000313" key="2">
    <source>
        <dbReference type="Proteomes" id="UP000186601"/>
    </source>
</evidence>
<accession>A0A2R6QF49</accession>